<dbReference type="GO" id="GO:0035754">
    <property type="term" value="P:B cell chemotaxis"/>
    <property type="evidence" value="ECO:0007669"/>
    <property type="project" value="Ensembl"/>
</dbReference>
<evidence type="ECO:0000256" key="5">
    <source>
        <dbReference type="ARBA" id="ARBA00022824"/>
    </source>
</evidence>
<keyword evidence="5" id="KW-0256">Endoplasmic reticulum</keyword>
<name>A0A8D0BKT2_SALMN</name>
<dbReference type="Gene3D" id="3.40.50.720">
    <property type="entry name" value="NAD(P)-binding Rossmann-like Domain"/>
    <property type="match status" value="1"/>
</dbReference>
<evidence type="ECO:0000256" key="9">
    <source>
        <dbReference type="ARBA" id="ARBA00023136"/>
    </source>
</evidence>
<dbReference type="GO" id="GO:0005789">
    <property type="term" value="C:endoplasmic reticulum membrane"/>
    <property type="evidence" value="ECO:0007669"/>
    <property type="project" value="UniProtKB-SubCell"/>
</dbReference>
<keyword evidence="6 10" id="KW-1133">Transmembrane helix</keyword>
<feature type="transmembrane region" description="Helical" evidence="10">
    <location>
        <begin position="283"/>
        <end position="303"/>
    </location>
</feature>
<dbReference type="PANTHER" id="PTHR10366">
    <property type="entry name" value="NAD DEPENDENT EPIMERASE/DEHYDRATASE"/>
    <property type="match status" value="1"/>
</dbReference>
<dbReference type="PANTHER" id="PTHR10366:SF847">
    <property type="entry name" value="3 BETA-HYDROXYSTEROID DEHYDROGENASE TYPE 7"/>
    <property type="match status" value="1"/>
</dbReference>
<keyword evidence="7 10" id="KW-0560">Oxidoreductase</keyword>
<dbReference type="SUPFAM" id="SSF51735">
    <property type="entry name" value="NAD(P)-binding Rossmann-fold domains"/>
    <property type="match status" value="1"/>
</dbReference>
<protein>
    <submittedName>
        <fullName evidence="12">Hydroxy-delta-5-steroid dehydrogenase, 3 beta- and steroid delta-isomerase 7</fullName>
    </submittedName>
</protein>
<keyword evidence="4 10" id="KW-0812">Transmembrane</keyword>
<evidence type="ECO:0000256" key="10">
    <source>
        <dbReference type="RuleBase" id="RU004475"/>
    </source>
</evidence>
<evidence type="ECO:0000313" key="12">
    <source>
        <dbReference type="Ensembl" id="ENSSMRP00000008688.1"/>
    </source>
</evidence>
<dbReference type="FunFam" id="3.40.50.720:FF:000220">
    <property type="entry name" value="3 beta-hydroxysteroid dehydrogenase/Delta 5--&gt;4-isomerase type 1"/>
    <property type="match status" value="1"/>
</dbReference>
<dbReference type="Pfam" id="PF01073">
    <property type="entry name" value="3Beta_HSD"/>
    <property type="match status" value="1"/>
</dbReference>
<dbReference type="OMA" id="GDHFKRG"/>
<evidence type="ECO:0000256" key="7">
    <source>
        <dbReference type="ARBA" id="ARBA00023002"/>
    </source>
</evidence>
<feature type="domain" description="3-beta hydroxysteroid dehydrogenase/isomerase" evidence="11">
    <location>
        <begin position="11"/>
        <end position="277"/>
    </location>
</feature>
<evidence type="ECO:0000256" key="1">
    <source>
        <dbReference type="ARBA" id="ARBA00004304"/>
    </source>
</evidence>
<keyword evidence="13" id="KW-1185">Reference proteome</keyword>
<dbReference type="GO" id="GO:0006694">
    <property type="term" value="P:steroid biosynthetic process"/>
    <property type="evidence" value="ECO:0007669"/>
    <property type="project" value="InterPro"/>
</dbReference>
<reference evidence="12" key="1">
    <citation type="submission" date="2025-05" db="UniProtKB">
        <authorList>
            <consortium name="Ensembl"/>
        </authorList>
    </citation>
    <scope>IDENTIFICATION</scope>
</reference>
<evidence type="ECO:0000313" key="13">
    <source>
        <dbReference type="Proteomes" id="UP000694421"/>
    </source>
</evidence>
<evidence type="ECO:0000256" key="6">
    <source>
        <dbReference type="ARBA" id="ARBA00022989"/>
    </source>
</evidence>
<evidence type="ECO:0000256" key="3">
    <source>
        <dbReference type="ARBA" id="ARBA00009219"/>
    </source>
</evidence>
<comment type="subcellular location">
    <subcellularLocation>
        <location evidence="2">Endoplasmic reticulum membrane</location>
        <topology evidence="2">Single-pass membrane protein</topology>
    </subcellularLocation>
    <subcellularLocation>
        <location evidence="1">Mitochondrion membrane</location>
        <topology evidence="1">Single-pass membrane protein</topology>
    </subcellularLocation>
</comment>
<dbReference type="GO" id="GO:0031966">
    <property type="term" value="C:mitochondrial membrane"/>
    <property type="evidence" value="ECO:0007669"/>
    <property type="project" value="UniProtKB-SubCell"/>
</dbReference>
<dbReference type="GO" id="GO:0047016">
    <property type="term" value="F:cholest-5-ene-3-beta,7-alpha-diol 3-beta-dehydrogenase activity"/>
    <property type="evidence" value="ECO:0007669"/>
    <property type="project" value="Ensembl"/>
</dbReference>
<evidence type="ECO:0000256" key="2">
    <source>
        <dbReference type="ARBA" id="ARBA00004389"/>
    </source>
</evidence>
<dbReference type="AlphaFoldDB" id="A0A8D0BKT2"/>
<sequence length="366" mass="41416">MESKGRNQIYLVTGGCGFLGKHLVEMLLEEVPDLAEVRVFDLRLDESMQHLERVTLIQGDISNSEDVAAAVKGSHVVIHSASLVDVWGRVRPEKIVEVNVNGTRNVIEACVAHGTQFLIYTSSMEVVGPNSKGDPFYRGNEDTKYEIIHDHPYPISKTKAEQLVIAANGQLMRDGRPLITCVLRPTGIYGENHLLMKEFYENGLLTKRCMLRTIPASVEHGRVYVGNVAWMHVLVAQKIQELPSTLGGQAYFCYDDSPYKSYEDFNMEILKPCGFSLLGSRPLLPFFILYFIALSNAFLQWLLKPFCTYGPILNPYTLAVASTTFTVKTDKAERHFGYRPRFTWEQSRNRTVKWLQEIDAQRCAGK</sequence>
<evidence type="ECO:0000259" key="11">
    <source>
        <dbReference type="Pfam" id="PF01073"/>
    </source>
</evidence>
<proteinExistence type="inferred from homology"/>
<dbReference type="Ensembl" id="ENSSMRT00000010147.1">
    <property type="protein sequence ID" value="ENSSMRP00000008693.1"/>
    <property type="gene ID" value="ENSSMRG00000006958.1"/>
</dbReference>
<keyword evidence="8" id="KW-0496">Mitochondrion</keyword>
<dbReference type="Ensembl" id="ENSSMRT00000010146.1">
    <property type="protein sequence ID" value="ENSSMRP00000008692.1"/>
    <property type="gene ID" value="ENSSMRG00000006958.1"/>
</dbReference>
<dbReference type="InterPro" id="IPR036291">
    <property type="entry name" value="NAD(P)-bd_dom_sf"/>
</dbReference>
<keyword evidence="9 10" id="KW-0472">Membrane</keyword>
<comment type="similarity">
    <text evidence="3 10">Belongs to the 3-beta-HSD family.</text>
</comment>
<dbReference type="GeneTree" id="ENSGT00940000160236"/>
<evidence type="ECO:0000256" key="8">
    <source>
        <dbReference type="ARBA" id="ARBA00023128"/>
    </source>
</evidence>
<organism evidence="12 13">
    <name type="scientific">Salvator merianae</name>
    <name type="common">Argentine black and white tegu</name>
    <name type="synonym">Tupinambis merianae</name>
    <dbReference type="NCBI Taxonomy" id="96440"/>
    <lineage>
        <taxon>Eukaryota</taxon>
        <taxon>Metazoa</taxon>
        <taxon>Chordata</taxon>
        <taxon>Craniata</taxon>
        <taxon>Vertebrata</taxon>
        <taxon>Euteleostomi</taxon>
        <taxon>Lepidosauria</taxon>
        <taxon>Squamata</taxon>
        <taxon>Bifurcata</taxon>
        <taxon>Unidentata</taxon>
        <taxon>Episquamata</taxon>
        <taxon>Laterata</taxon>
        <taxon>Teiioidea</taxon>
        <taxon>Teiidae</taxon>
        <taxon>Salvator</taxon>
    </lineage>
</organism>
<dbReference type="GO" id="GO:0005811">
    <property type="term" value="C:lipid droplet"/>
    <property type="evidence" value="ECO:0007669"/>
    <property type="project" value="Ensembl"/>
</dbReference>
<dbReference type="Proteomes" id="UP000694421">
    <property type="component" value="Unplaced"/>
</dbReference>
<evidence type="ECO:0000256" key="4">
    <source>
        <dbReference type="ARBA" id="ARBA00022692"/>
    </source>
</evidence>
<dbReference type="Ensembl" id="ENSSMRT00000010142.1">
    <property type="protein sequence ID" value="ENSSMRP00000008688.1"/>
    <property type="gene ID" value="ENSSMRG00000006958.1"/>
</dbReference>
<dbReference type="InterPro" id="IPR050425">
    <property type="entry name" value="NAD(P)_dehydrat-like"/>
</dbReference>
<dbReference type="InterPro" id="IPR002225">
    <property type="entry name" value="3Beta_OHSteriod_DH/Estase"/>
</dbReference>
<accession>A0A8D0BKT2</accession>